<dbReference type="Pfam" id="PF11209">
    <property type="entry name" value="LmeA"/>
    <property type="match status" value="1"/>
</dbReference>
<dbReference type="AlphaFoldDB" id="A0A0K1RCX3"/>
<dbReference type="STRING" id="156976.AK829_08815"/>
<dbReference type="PATRIC" id="fig|156976.3.peg.1767"/>
<dbReference type="InterPro" id="IPR021373">
    <property type="entry name" value="DUF2993"/>
</dbReference>
<accession>A0A0K1RCX3</accession>
<dbReference type="EMBL" id="CP012342">
    <property type="protein sequence ID" value="AKV59233.1"/>
    <property type="molecule type" value="Genomic_DNA"/>
</dbReference>
<organism evidence="1 2">
    <name type="scientific">Corynebacterium riegelii</name>
    <dbReference type="NCBI Taxonomy" id="156976"/>
    <lineage>
        <taxon>Bacteria</taxon>
        <taxon>Bacillati</taxon>
        <taxon>Actinomycetota</taxon>
        <taxon>Actinomycetes</taxon>
        <taxon>Mycobacteriales</taxon>
        <taxon>Corynebacteriaceae</taxon>
        <taxon>Corynebacterium</taxon>
    </lineage>
</organism>
<sequence>MKSAWKILIGVLAALLILLLIAEAGLRIFLSKQIEDGFEAQYAAQSPGVVAAKPDVSFGATPLTIGMLGGSLPHMTIQTPSTLMINDGQITGEPAATIAMDKVRLVDQEPIADHLSMQAELPSELLQAILNQAISEQLGGNALLDTLITVSSVTTDPEAGTFTLSFTRGVANVDIRPVPTAEGVQFETTGTQLFGFDLPGEITDAITQSLQEGLANQEAGAMRLNNVHVTPAGLVLEMTGENVNFYELQQMSVTRSHQAQGL</sequence>
<evidence type="ECO:0008006" key="3">
    <source>
        <dbReference type="Google" id="ProtNLM"/>
    </source>
</evidence>
<dbReference type="Proteomes" id="UP000060016">
    <property type="component" value="Chromosome"/>
</dbReference>
<protein>
    <recommendedName>
        <fullName evidence="3">DUF2993 domain-containing protein</fullName>
    </recommendedName>
</protein>
<evidence type="ECO:0000313" key="1">
    <source>
        <dbReference type="EMBL" id="AKV59233.1"/>
    </source>
</evidence>
<evidence type="ECO:0000313" key="2">
    <source>
        <dbReference type="Proteomes" id="UP000060016"/>
    </source>
</evidence>
<name>A0A0K1RCX3_9CORY</name>
<dbReference type="KEGG" id="crie:AK829_08815"/>
<proteinExistence type="predicted"/>
<gene>
    <name evidence="1" type="ORF">AK829_08815</name>
</gene>
<dbReference type="RefSeq" id="WP_052205509.1">
    <property type="nucleotide sequence ID" value="NZ_CP012342.1"/>
</dbReference>
<keyword evidence="2" id="KW-1185">Reference proteome</keyword>
<reference evidence="1 2" key="1">
    <citation type="submission" date="2015-08" db="EMBL/GenBank/DDBJ databases">
        <authorList>
            <person name="Babu N.S."/>
            <person name="Beckwith C.J."/>
            <person name="Beseler K.G."/>
            <person name="Brison A."/>
            <person name="Carone J.V."/>
            <person name="Caskin T.P."/>
            <person name="Diamond M."/>
            <person name="Durham M.E."/>
            <person name="Foxe J.M."/>
            <person name="Go M."/>
            <person name="Henderson B.A."/>
            <person name="Jones I.B."/>
            <person name="McGettigan J.A."/>
            <person name="Micheletti S.J."/>
            <person name="Nasrallah M.E."/>
            <person name="Ortiz D."/>
            <person name="Piller C.R."/>
            <person name="Privatt S.R."/>
            <person name="Schneider S.L."/>
            <person name="Sharp S."/>
            <person name="Smith T.C."/>
            <person name="Stanton J.D."/>
            <person name="Ullery H.E."/>
            <person name="Wilson R.J."/>
            <person name="Serrano M.G."/>
            <person name="Buck G."/>
            <person name="Lee V."/>
            <person name="Wang Y."/>
            <person name="Carvalho R."/>
            <person name="Voegtly L."/>
            <person name="Shi R."/>
            <person name="Duckworth R."/>
            <person name="Johnson A."/>
            <person name="Loviza R."/>
            <person name="Walstead R."/>
            <person name="Shah Z."/>
            <person name="Kiflezghi M."/>
            <person name="Wade K."/>
            <person name="Ball S.L."/>
            <person name="Bradley K.W."/>
            <person name="Asai D.J."/>
            <person name="Bowman C.A."/>
            <person name="Russell D.A."/>
            <person name="Pope W.H."/>
            <person name="Jacobs-Sera D."/>
            <person name="Hendrix R.W."/>
            <person name="Hatfull G.F."/>
        </authorList>
    </citation>
    <scope>NUCLEOTIDE SEQUENCE [LARGE SCALE GENOMIC DNA]</scope>
    <source>
        <strain evidence="1 2">PUDD_83A45</strain>
    </source>
</reference>